<gene>
    <name evidence="1" type="ORF">BRADI_1g53835v3</name>
</gene>
<dbReference type="InParanoid" id="A0A2K2DRA8"/>
<dbReference type="Gramene" id="PNT76815">
    <property type="protein sequence ID" value="PNT76815"/>
    <property type="gene ID" value="BRADI_1g53835v3"/>
</dbReference>
<keyword evidence="3" id="KW-1185">Reference proteome</keyword>
<evidence type="ECO:0000313" key="2">
    <source>
        <dbReference type="EnsemblPlants" id="PNT76815"/>
    </source>
</evidence>
<protein>
    <submittedName>
        <fullName evidence="1 2">Uncharacterized protein</fullName>
    </submittedName>
</protein>
<dbReference type="Proteomes" id="UP000008810">
    <property type="component" value="Chromosome 1"/>
</dbReference>
<evidence type="ECO:0000313" key="1">
    <source>
        <dbReference type="EMBL" id="PNT76815.1"/>
    </source>
</evidence>
<dbReference type="EnsemblPlants" id="PNT76815">
    <property type="protein sequence ID" value="PNT76815"/>
    <property type="gene ID" value="BRADI_1g53835v3"/>
</dbReference>
<dbReference type="AlphaFoldDB" id="A0A2K2DRA8"/>
<reference evidence="2" key="3">
    <citation type="submission" date="2018-08" db="UniProtKB">
        <authorList>
            <consortium name="EnsemblPlants"/>
        </authorList>
    </citation>
    <scope>IDENTIFICATION</scope>
    <source>
        <strain evidence="2">cv. Bd21</strain>
    </source>
</reference>
<reference evidence="1 2" key="1">
    <citation type="journal article" date="2010" name="Nature">
        <title>Genome sequencing and analysis of the model grass Brachypodium distachyon.</title>
        <authorList>
            <consortium name="International Brachypodium Initiative"/>
        </authorList>
    </citation>
    <scope>NUCLEOTIDE SEQUENCE [LARGE SCALE GENOMIC DNA]</scope>
    <source>
        <strain evidence="1 2">Bd21</strain>
    </source>
</reference>
<evidence type="ECO:0000313" key="3">
    <source>
        <dbReference type="Proteomes" id="UP000008810"/>
    </source>
</evidence>
<proteinExistence type="predicted"/>
<sequence length="76" mass="8894">MYIRSRHWAENLDRPPSGLFLSNRVTSLHHISSFSSLVSYPVFDLRPRPFSFLETLRCHAPFLFFVNTIMAVKPQN</sequence>
<accession>A0A2K2DRA8</accession>
<dbReference type="EMBL" id="CM000880">
    <property type="protein sequence ID" value="PNT76815.1"/>
    <property type="molecule type" value="Genomic_DNA"/>
</dbReference>
<reference evidence="1" key="2">
    <citation type="submission" date="2017-06" db="EMBL/GenBank/DDBJ databases">
        <title>WGS assembly of Brachypodium distachyon.</title>
        <authorList>
            <consortium name="The International Brachypodium Initiative"/>
            <person name="Lucas S."/>
            <person name="Harmon-Smith M."/>
            <person name="Lail K."/>
            <person name="Tice H."/>
            <person name="Grimwood J."/>
            <person name="Bruce D."/>
            <person name="Barry K."/>
            <person name="Shu S."/>
            <person name="Lindquist E."/>
            <person name="Wang M."/>
            <person name="Pitluck S."/>
            <person name="Vogel J.P."/>
            <person name="Garvin D.F."/>
            <person name="Mockler T.C."/>
            <person name="Schmutz J."/>
            <person name="Rokhsar D."/>
            <person name="Bevan M.W."/>
        </authorList>
    </citation>
    <scope>NUCLEOTIDE SEQUENCE</scope>
    <source>
        <strain evidence="1">Bd21</strain>
    </source>
</reference>
<name>A0A2K2DRA8_BRADI</name>
<organism evidence="1">
    <name type="scientific">Brachypodium distachyon</name>
    <name type="common">Purple false brome</name>
    <name type="synonym">Trachynia distachya</name>
    <dbReference type="NCBI Taxonomy" id="15368"/>
    <lineage>
        <taxon>Eukaryota</taxon>
        <taxon>Viridiplantae</taxon>
        <taxon>Streptophyta</taxon>
        <taxon>Embryophyta</taxon>
        <taxon>Tracheophyta</taxon>
        <taxon>Spermatophyta</taxon>
        <taxon>Magnoliopsida</taxon>
        <taxon>Liliopsida</taxon>
        <taxon>Poales</taxon>
        <taxon>Poaceae</taxon>
        <taxon>BOP clade</taxon>
        <taxon>Pooideae</taxon>
        <taxon>Stipodae</taxon>
        <taxon>Brachypodieae</taxon>
        <taxon>Brachypodium</taxon>
    </lineage>
</organism>